<feature type="domain" description="Plasmid pRiA4b Orf3-like" evidence="1">
    <location>
        <begin position="231"/>
        <end position="399"/>
    </location>
</feature>
<evidence type="ECO:0000259" key="1">
    <source>
        <dbReference type="Pfam" id="PF07929"/>
    </source>
</evidence>
<sequence length="411" mass="46411">MITAKLSAVDKLQRLVQWVGDGQPLTTNGHLRLADARYLVETLHTGDEEFAGTHQHHQRVRSSADLWNLQDLLGWAKTARLVKVEHRRLLPVKKNAHQAEDPQRLRNALLKSLQTSPKAYLGRYHFLSYFHEDADLGHQAMWENCPTEAGGDPVPVAEIAGAVWYALIEHDDDPPQGAHLKDCQHLVQRDVTYLLARYADLGVLCLSQDKKTVTLTEFGATWAAEQFNPHAFELRIALDGVTHPKVWRRLHVPDHWTVDDLGRALEDVMGWHEGRGRLLSIAGRTYADQWEWQAQCEARAVTLDRVLEAGQRLRFVYDLEEAEWRHTVSVERRFPQPGLLFPARCVDGAGNCPPEDCDGPDSYARLKLALADTGPDRGEKISYILGYDLDDDFDPEAFTTTAANARLRGEG</sequence>
<name>A0ABW0A8L2_9ACTN</name>
<dbReference type="InterPro" id="IPR024047">
    <property type="entry name" value="MM3350-like_sf"/>
</dbReference>
<protein>
    <submittedName>
        <fullName evidence="2">Plasmid pRiA4b ORF-3 family protein</fullName>
    </submittedName>
</protein>
<accession>A0ABW0A8L2</accession>
<gene>
    <name evidence="2" type="ORF">ACFPP6_30145</name>
</gene>
<dbReference type="EMBL" id="JBHSKJ010000022">
    <property type="protein sequence ID" value="MFC5148933.1"/>
    <property type="molecule type" value="Genomic_DNA"/>
</dbReference>
<keyword evidence="3" id="KW-1185">Reference proteome</keyword>
<dbReference type="Proteomes" id="UP001596222">
    <property type="component" value="Unassembled WGS sequence"/>
</dbReference>
<dbReference type="RefSeq" id="WP_382049099.1">
    <property type="nucleotide sequence ID" value="NZ_JBHSKJ010000022.1"/>
</dbReference>
<evidence type="ECO:0000313" key="2">
    <source>
        <dbReference type="EMBL" id="MFC5148933.1"/>
    </source>
</evidence>
<dbReference type="Pfam" id="PF07929">
    <property type="entry name" value="PRiA4_ORF3"/>
    <property type="match status" value="1"/>
</dbReference>
<proteinExistence type="predicted"/>
<dbReference type="Gene3D" id="3.10.290.30">
    <property type="entry name" value="MM3350-like"/>
    <property type="match status" value="1"/>
</dbReference>
<evidence type="ECO:0000313" key="3">
    <source>
        <dbReference type="Proteomes" id="UP001596222"/>
    </source>
</evidence>
<dbReference type="InterPro" id="IPR012912">
    <property type="entry name" value="Plasmid_pRiA4b_Orf3-like"/>
</dbReference>
<organism evidence="2 3">
    <name type="scientific">Streptomyces aureoversilis</name>
    <dbReference type="NCBI Taxonomy" id="67277"/>
    <lineage>
        <taxon>Bacteria</taxon>
        <taxon>Bacillati</taxon>
        <taxon>Actinomycetota</taxon>
        <taxon>Actinomycetes</taxon>
        <taxon>Kitasatosporales</taxon>
        <taxon>Streptomycetaceae</taxon>
        <taxon>Streptomyces</taxon>
    </lineage>
</organism>
<dbReference type="SUPFAM" id="SSF159941">
    <property type="entry name" value="MM3350-like"/>
    <property type="match status" value="1"/>
</dbReference>
<reference evidence="3" key="1">
    <citation type="journal article" date="2019" name="Int. J. Syst. Evol. Microbiol.">
        <title>The Global Catalogue of Microorganisms (GCM) 10K type strain sequencing project: providing services to taxonomists for standard genome sequencing and annotation.</title>
        <authorList>
            <consortium name="The Broad Institute Genomics Platform"/>
            <consortium name="The Broad Institute Genome Sequencing Center for Infectious Disease"/>
            <person name="Wu L."/>
            <person name="Ma J."/>
        </authorList>
    </citation>
    <scope>NUCLEOTIDE SEQUENCE [LARGE SCALE GENOMIC DNA]</scope>
    <source>
        <strain evidence="3">CGMCC 4.1641</strain>
    </source>
</reference>
<dbReference type="PANTHER" id="PTHR41878">
    <property type="entry name" value="LEXA REPRESSOR-RELATED"/>
    <property type="match status" value="1"/>
</dbReference>
<dbReference type="PANTHER" id="PTHR41878:SF1">
    <property type="entry name" value="TNPR PROTEIN"/>
    <property type="match status" value="1"/>
</dbReference>
<comment type="caution">
    <text evidence="2">The sequence shown here is derived from an EMBL/GenBank/DDBJ whole genome shotgun (WGS) entry which is preliminary data.</text>
</comment>